<sequence>MSKSIILSHFHKKRAWMASHVESAQFPTLESKEGLRLYKAAEAEPVEIDVATVEKRGSLIVYEVDCHPLMVRYAKTLSLKWPEHERETLIAFLSQLSLTDLPLPEGMQVQLFVGMQQGAPVATGMLVTSEETTGKVIGIYDVFGLSAEAKNSIRHHLYALASEGTVVGEL</sequence>
<proteinExistence type="predicted"/>
<evidence type="ECO:0000313" key="2">
    <source>
        <dbReference type="Proteomes" id="UP000254512"/>
    </source>
</evidence>
<dbReference type="AlphaFoldDB" id="A0A377J8S1"/>
<dbReference type="RefSeq" id="WP_005502454.1">
    <property type="nucleotide sequence ID" value="NZ_CABMOB010000001.1"/>
</dbReference>
<accession>A0A377J8S1</accession>
<dbReference type="Proteomes" id="UP000254512">
    <property type="component" value="Unassembled WGS sequence"/>
</dbReference>
<name>A0A377J8S1_GRIHO</name>
<protein>
    <submittedName>
        <fullName evidence="1">Uncharacterized protein</fullName>
    </submittedName>
</protein>
<dbReference type="KEGG" id="gho:AL542_02225"/>
<dbReference type="EMBL" id="UGHD01000003">
    <property type="protein sequence ID" value="STO98674.1"/>
    <property type="molecule type" value="Genomic_DNA"/>
</dbReference>
<organism evidence="1 2">
    <name type="scientific">Grimontia hollisae</name>
    <name type="common">Vibrio hollisae</name>
    <dbReference type="NCBI Taxonomy" id="673"/>
    <lineage>
        <taxon>Bacteria</taxon>
        <taxon>Pseudomonadati</taxon>
        <taxon>Pseudomonadota</taxon>
        <taxon>Gammaproteobacteria</taxon>
        <taxon>Vibrionales</taxon>
        <taxon>Vibrionaceae</taxon>
        <taxon>Grimontia</taxon>
    </lineage>
</organism>
<evidence type="ECO:0000313" key="1">
    <source>
        <dbReference type="EMBL" id="STO98674.1"/>
    </source>
</evidence>
<gene>
    <name evidence="1" type="ORF">NCTC11645_03662</name>
</gene>
<reference evidence="1 2" key="1">
    <citation type="submission" date="2018-06" db="EMBL/GenBank/DDBJ databases">
        <authorList>
            <consortium name="Pathogen Informatics"/>
            <person name="Doyle S."/>
        </authorList>
    </citation>
    <scope>NUCLEOTIDE SEQUENCE [LARGE SCALE GENOMIC DNA]</scope>
    <source>
        <strain evidence="1 2">NCTC11645</strain>
    </source>
</reference>
<dbReference type="GeneID" id="58894700"/>